<dbReference type="RefSeq" id="WP_107008622.1">
    <property type="nucleotide sequence ID" value="NZ_JBHRSF010000055.1"/>
</dbReference>
<keyword evidence="4" id="KW-0732">Signal</keyword>
<evidence type="ECO:0000256" key="5">
    <source>
        <dbReference type="ARBA" id="ARBA00055538"/>
    </source>
</evidence>
<evidence type="ECO:0000313" key="8">
    <source>
        <dbReference type="EMBL" id="MFC2996123.1"/>
    </source>
</evidence>
<evidence type="ECO:0000256" key="3">
    <source>
        <dbReference type="ARBA" id="ARBA00022448"/>
    </source>
</evidence>
<dbReference type="Proteomes" id="UP000240957">
    <property type="component" value="Unassembled WGS sequence"/>
</dbReference>
<dbReference type="GO" id="GO:0016020">
    <property type="term" value="C:membrane"/>
    <property type="evidence" value="ECO:0007669"/>
    <property type="project" value="InterPro"/>
</dbReference>
<name>A0A371YPB5_9GAMM</name>
<dbReference type="NCBIfam" id="TIGR01728">
    <property type="entry name" value="SsuA_fam"/>
    <property type="match status" value="1"/>
</dbReference>
<evidence type="ECO:0000313" key="10">
    <source>
        <dbReference type="Proteomes" id="UP000240957"/>
    </source>
</evidence>
<comment type="similarity">
    <text evidence="2">Belongs to the bacterial solute-binding protein SsuA/TauA family.</text>
</comment>
<reference evidence="8" key="4">
    <citation type="submission" date="2024-09" db="EMBL/GenBank/DDBJ databases">
        <authorList>
            <person name="Sun Q."/>
            <person name="Mori K."/>
        </authorList>
    </citation>
    <scope>NUCLEOTIDE SEQUENCE</scope>
    <source>
        <strain evidence="8">KCTC 62575</strain>
    </source>
</reference>
<dbReference type="Pfam" id="PF09084">
    <property type="entry name" value="NMT1"/>
    <property type="match status" value="1"/>
</dbReference>
<feature type="domain" description="Solute-binding protein family 3/N-terminal" evidence="7">
    <location>
        <begin position="46"/>
        <end position="287"/>
    </location>
</feature>
<evidence type="ECO:0000313" key="9">
    <source>
        <dbReference type="EMBL" id="RFC83315.1"/>
    </source>
</evidence>
<dbReference type="InterPro" id="IPR015168">
    <property type="entry name" value="SsuA/THI5"/>
</dbReference>
<comment type="caution">
    <text evidence="9">The sequence shown here is derived from an EMBL/GenBank/DDBJ whole genome shotgun (WGS) entry which is preliminary data.</text>
</comment>
<accession>A0A371YPB5</accession>
<evidence type="ECO:0000259" key="7">
    <source>
        <dbReference type="SMART" id="SM00062"/>
    </source>
</evidence>
<comment type="subcellular location">
    <subcellularLocation>
        <location evidence="1">Periplasm</location>
    </subcellularLocation>
</comment>
<keyword evidence="3" id="KW-0813">Transport</keyword>
<evidence type="ECO:0000256" key="2">
    <source>
        <dbReference type="ARBA" id="ARBA00010742"/>
    </source>
</evidence>
<comment type="function">
    <text evidence="5">Part of a binding-protein-dependent transport system for aliphatic sulfonates. Putative binding protein.</text>
</comment>
<proteinExistence type="inferred from homology"/>
<dbReference type="InterPro" id="IPR001638">
    <property type="entry name" value="Solute-binding_3/MltF_N"/>
</dbReference>
<dbReference type="NCBIfam" id="NF008588">
    <property type="entry name" value="PRK11553.1"/>
    <property type="match status" value="1"/>
</dbReference>
<dbReference type="PROSITE" id="PS51257">
    <property type="entry name" value="PROKAR_LIPOPROTEIN"/>
    <property type="match status" value="1"/>
</dbReference>
<dbReference type="PANTHER" id="PTHR30024:SF42">
    <property type="entry name" value="ALIPHATIC SULFONATES-BINDING PROTEIN-RELATED"/>
    <property type="match status" value="1"/>
</dbReference>
<keyword evidence="11" id="KW-1185">Reference proteome</keyword>
<dbReference type="Gene3D" id="3.40.190.10">
    <property type="entry name" value="Periplasmic binding protein-like II"/>
    <property type="match status" value="2"/>
</dbReference>
<organism evidence="9 10">
    <name type="scientific">Acinetobacter sichuanensis</name>
    <dbReference type="NCBI Taxonomy" id="2136183"/>
    <lineage>
        <taxon>Bacteria</taxon>
        <taxon>Pseudomonadati</taxon>
        <taxon>Pseudomonadota</taxon>
        <taxon>Gammaproteobacteria</taxon>
        <taxon>Moraxellales</taxon>
        <taxon>Moraxellaceae</taxon>
        <taxon>Acinetobacter</taxon>
    </lineage>
</organism>
<evidence type="ECO:0000256" key="1">
    <source>
        <dbReference type="ARBA" id="ARBA00004418"/>
    </source>
</evidence>
<dbReference type="Proteomes" id="UP001595455">
    <property type="component" value="Unassembled WGS sequence"/>
</dbReference>
<evidence type="ECO:0000256" key="6">
    <source>
        <dbReference type="ARBA" id="ARBA00070228"/>
    </source>
</evidence>
<dbReference type="AlphaFoldDB" id="A0A371YPB5"/>
<evidence type="ECO:0000256" key="4">
    <source>
        <dbReference type="ARBA" id="ARBA00022729"/>
    </source>
</evidence>
<protein>
    <recommendedName>
        <fullName evidence="6">Putative aliphatic sulfonates-binding protein</fullName>
    </recommendedName>
</protein>
<dbReference type="SUPFAM" id="SSF53850">
    <property type="entry name" value="Periplasmic binding protein-like II"/>
    <property type="match status" value="1"/>
</dbReference>
<gene>
    <name evidence="8" type="ORF">ACFODO_12760</name>
    <name evidence="9" type="ORF">C9E89_012255</name>
</gene>
<evidence type="ECO:0000313" key="11">
    <source>
        <dbReference type="Proteomes" id="UP001595455"/>
    </source>
</evidence>
<dbReference type="GO" id="GO:0042597">
    <property type="term" value="C:periplasmic space"/>
    <property type="evidence" value="ECO:0007669"/>
    <property type="project" value="UniProtKB-SubCell"/>
</dbReference>
<dbReference type="FunFam" id="3.40.190.10:FF:000050">
    <property type="entry name" value="Sulfonate ABC transporter substrate-binding protein"/>
    <property type="match status" value="1"/>
</dbReference>
<reference evidence="8" key="1">
    <citation type="journal article" date="2014" name="Int. J. Syst. Evol. Microbiol.">
        <title>Complete genome of a new Firmicutes species belonging to the dominant human colonic microbiota ('Ruminococcus bicirculans') reveals two chromosomes and a selective capacity to utilize plant glucans.</title>
        <authorList>
            <consortium name="NISC Comparative Sequencing Program"/>
            <person name="Wegmann U."/>
            <person name="Louis P."/>
            <person name="Goesmann A."/>
            <person name="Henrissat B."/>
            <person name="Duncan S.H."/>
            <person name="Flint H.J."/>
        </authorList>
    </citation>
    <scope>NUCLEOTIDE SEQUENCE</scope>
    <source>
        <strain evidence="8">KCTC 62575</strain>
    </source>
</reference>
<reference evidence="11" key="3">
    <citation type="journal article" date="2019" name="Int. J. Syst. Evol. Microbiol.">
        <title>The Global Catalogue of Microorganisms (GCM) 10K type strain sequencing project: providing services to taxonomists for standard genome sequencing and annotation.</title>
        <authorList>
            <consortium name="The Broad Institute Genomics Platform"/>
            <consortium name="The Broad Institute Genome Sequencing Center for Infectious Disease"/>
            <person name="Wu L."/>
            <person name="Ma J."/>
        </authorList>
    </citation>
    <scope>NUCLEOTIDE SEQUENCE [LARGE SCALE GENOMIC DNA]</scope>
    <source>
        <strain evidence="11">KCTC 62575</strain>
    </source>
</reference>
<reference evidence="9 10" key="2">
    <citation type="submission" date="2018-08" db="EMBL/GenBank/DDBJ databases">
        <title>The draft genome of Acinetobacter sichuanensis strain WCHAc060041.</title>
        <authorList>
            <person name="Qin J."/>
            <person name="Feng Y."/>
            <person name="Zong Z."/>
        </authorList>
    </citation>
    <scope>NUCLEOTIDE SEQUENCE [LARGE SCALE GENOMIC DNA]</scope>
    <source>
        <strain evidence="9 10">WCHAc060041</strain>
    </source>
</reference>
<dbReference type="PANTHER" id="PTHR30024">
    <property type="entry name" value="ALIPHATIC SULFONATES-BINDING PROTEIN-RELATED"/>
    <property type="match status" value="1"/>
</dbReference>
<dbReference type="InterPro" id="IPR010067">
    <property type="entry name" value="ABC_SsuA_sub-bd"/>
</dbReference>
<dbReference type="GO" id="GO:0042626">
    <property type="term" value="F:ATPase-coupled transmembrane transporter activity"/>
    <property type="evidence" value="ECO:0007669"/>
    <property type="project" value="InterPro"/>
</dbReference>
<dbReference type="SMART" id="SM00062">
    <property type="entry name" value="PBPb"/>
    <property type="match status" value="1"/>
</dbReference>
<dbReference type="EMBL" id="JBHRSF010000055">
    <property type="protein sequence ID" value="MFC2996123.1"/>
    <property type="molecule type" value="Genomic_DNA"/>
</dbReference>
<dbReference type="EMBL" id="PYIX02000019">
    <property type="protein sequence ID" value="RFC83315.1"/>
    <property type="molecule type" value="Genomic_DNA"/>
</dbReference>
<dbReference type="OrthoDB" id="7374754at2"/>
<sequence length="331" mass="36584">MRFKTTFSIGLTSLFIFGLSACQKPKTPVSSSKKSNASQQVTTIKNITVGYQKSALTLLIVRQQKLLEQQFPEAKIQWKEFPAGPQMLEALSVGAVDLGFVGNTPPIFAQAAGKNISYVAYEAVPIRSQALIIPNNSSITTLTDLKGKRIAVQKGSSSHELLGKILAKANLTWSDIVPVWLAPADARAAFDQHALDGWVIWDPFLAVAERDTKAKVLIDGASFPATYQFYISNPHYLNAHPDVVSKFITVANNANTWMTQHPEQTITYYAQAIGQDPNIAKKSLDKRPKDITIRAVNSNILHSQQQIADYFYTVKLIPQKIDIQKAAWLSQ</sequence>